<gene>
    <name evidence="3" type="ORF">Tci_665170</name>
</gene>
<feature type="region of interest" description="Disordered" evidence="2">
    <location>
        <begin position="169"/>
        <end position="205"/>
    </location>
</feature>
<feature type="compositionally biased region" description="Basic and acidic residues" evidence="2">
    <location>
        <begin position="181"/>
        <end position="197"/>
    </location>
</feature>
<reference evidence="3" key="1">
    <citation type="journal article" date="2019" name="Sci. Rep.">
        <title>Draft genome of Tanacetum cinerariifolium, the natural source of mosquito coil.</title>
        <authorList>
            <person name="Yamashiro T."/>
            <person name="Shiraishi A."/>
            <person name="Satake H."/>
            <person name="Nakayama K."/>
        </authorList>
    </citation>
    <scope>NUCLEOTIDE SEQUENCE</scope>
</reference>
<evidence type="ECO:0000256" key="2">
    <source>
        <dbReference type="SAM" id="MobiDB-lite"/>
    </source>
</evidence>
<evidence type="ECO:0000313" key="3">
    <source>
        <dbReference type="EMBL" id="GFA93198.1"/>
    </source>
</evidence>
<accession>A0A699KHB8</accession>
<sequence>MSTSKFAETHNLVVFLKKPTESKGFEQIVDFLNIRALVDGKKVIVNKASIRRDLRLDDAKGTTCLPNAAIFEELTRMSAKTTAWNKFSSTMASAIICLANNKKFNFSKYILNNMVKNLEAEVKFYMIPIFVQVFMNHQFGDMSHHKGIFVNLSLTKRVFANMKRVATGFSGRKHKSRRKQMKETEVPHTKLQTKEHIPTPSYDPLPSGEDRMQLYELMEICTTLSDRVLSLEQIKTNQTAKIKKLKRRVKKLEGNKKKRTHEIKRLYKVRLSAIVESFEEEEAKIKKLKRRVKKLEGNKKKRTHEIKRLYKVRLSAIVESFEEEEGLGDQENASKQERIAEIDADEDL</sequence>
<comment type="caution">
    <text evidence="3">The sequence shown here is derived from an EMBL/GenBank/DDBJ whole genome shotgun (WGS) entry which is preliminary data.</text>
</comment>
<feature type="coiled-coil region" evidence="1">
    <location>
        <begin position="228"/>
        <end position="305"/>
    </location>
</feature>
<feature type="region of interest" description="Disordered" evidence="2">
    <location>
        <begin position="322"/>
        <end position="348"/>
    </location>
</feature>
<dbReference type="AlphaFoldDB" id="A0A699KHB8"/>
<dbReference type="EMBL" id="BKCJ010516689">
    <property type="protein sequence ID" value="GFA93198.1"/>
    <property type="molecule type" value="Genomic_DNA"/>
</dbReference>
<evidence type="ECO:0000256" key="1">
    <source>
        <dbReference type="SAM" id="Coils"/>
    </source>
</evidence>
<organism evidence="3">
    <name type="scientific">Tanacetum cinerariifolium</name>
    <name type="common">Dalmatian daisy</name>
    <name type="synonym">Chrysanthemum cinerariifolium</name>
    <dbReference type="NCBI Taxonomy" id="118510"/>
    <lineage>
        <taxon>Eukaryota</taxon>
        <taxon>Viridiplantae</taxon>
        <taxon>Streptophyta</taxon>
        <taxon>Embryophyta</taxon>
        <taxon>Tracheophyta</taxon>
        <taxon>Spermatophyta</taxon>
        <taxon>Magnoliopsida</taxon>
        <taxon>eudicotyledons</taxon>
        <taxon>Gunneridae</taxon>
        <taxon>Pentapetalae</taxon>
        <taxon>asterids</taxon>
        <taxon>campanulids</taxon>
        <taxon>Asterales</taxon>
        <taxon>Asteraceae</taxon>
        <taxon>Asteroideae</taxon>
        <taxon>Anthemideae</taxon>
        <taxon>Anthemidinae</taxon>
        <taxon>Tanacetum</taxon>
    </lineage>
</organism>
<proteinExistence type="predicted"/>
<protein>
    <submittedName>
        <fullName evidence="3">Uncharacterized protein</fullName>
    </submittedName>
</protein>
<keyword evidence="1" id="KW-0175">Coiled coil</keyword>
<feature type="compositionally biased region" description="Basic residues" evidence="2">
    <location>
        <begin position="171"/>
        <end position="180"/>
    </location>
</feature>
<feature type="compositionally biased region" description="Basic and acidic residues" evidence="2">
    <location>
        <begin position="332"/>
        <end position="341"/>
    </location>
</feature>
<name>A0A699KHB8_TANCI</name>